<dbReference type="PANTHER" id="PTHR43775">
    <property type="entry name" value="FATTY ACID SYNTHASE"/>
    <property type="match status" value="1"/>
</dbReference>
<dbReference type="InterPro" id="IPR049552">
    <property type="entry name" value="PKS_DH_N"/>
</dbReference>
<dbReference type="InterPro" id="IPR016039">
    <property type="entry name" value="Thiolase-like"/>
</dbReference>
<keyword evidence="3" id="KW-0808">Transferase</keyword>
<evidence type="ECO:0000256" key="1">
    <source>
        <dbReference type="ARBA" id="ARBA00022450"/>
    </source>
</evidence>
<reference evidence="7 8" key="1">
    <citation type="submission" date="2012-04" db="EMBL/GenBank/DDBJ databases">
        <title>The Genome Sequence of Bacillus cereus BAG5X1-1.</title>
        <authorList>
            <consortium name="The Broad Institute Genome Sequencing Platform"/>
            <consortium name="The Broad Institute Genome Sequencing Center for Infectious Disease"/>
            <person name="Feldgarden M."/>
            <person name="Van der Auwera G.A."/>
            <person name="Mahillon J."/>
            <person name="Duprez V."/>
            <person name="Timmery S."/>
            <person name="Mattelet C."/>
            <person name="Dierick K."/>
            <person name="Sun M."/>
            <person name="Yu Z."/>
            <person name="Zhu L."/>
            <person name="Hu X."/>
            <person name="Shank E.B."/>
            <person name="Swiecicka I."/>
            <person name="Hansen B.M."/>
            <person name="Andrup L."/>
            <person name="Young S.K."/>
            <person name="Zeng Q."/>
            <person name="Gargeya S."/>
            <person name="Fitzgerald M."/>
            <person name="Haas B."/>
            <person name="Abouelleil A."/>
            <person name="Alvarado L."/>
            <person name="Arachchi H.M."/>
            <person name="Berlin A."/>
            <person name="Chapman S.B."/>
            <person name="Goldberg J."/>
            <person name="Griggs A."/>
            <person name="Gujja S."/>
            <person name="Hansen M."/>
            <person name="Howarth C."/>
            <person name="Imamovic A."/>
            <person name="Larimer J."/>
            <person name="McCowen C."/>
            <person name="Montmayeur A."/>
            <person name="Murphy C."/>
            <person name="Neiman D."/>
            <person name="Pearson M."/>
            <person name="Priest M."/>
            <person name="Roberts A."/>
            <person name="Saif S."/>
            <person name="Shea T."/>
            <person name="Sisk P."/>
            <person name="Sykes S."/>
            <person name="Wortman J."/>
            <person name="Nusbaum C."/>
            <person name="Birren B."/>
        </authorList>
    </citation>
    <scope>NUCLEOTIDE SEQUENCE [LARGE SCALE GENOMIC DNA]</scope>
    <source>
        <strain evidence="7 8">BAG5X1-1</strain>
    </source>
</reference>
<feature type="non-terminal residue" evidence="7">
    <location>
        <position position="1"/>
    </location>
</feature>
<keyword evidence="5" id="KW-0175">Coiled coil</keyword>
<dbReference type="Proteomes" id="UP000006600">
    <property type="component" value="Unassembled WGS sequence"/>
</dbReference>
<dbReference type="Gene3D" id="1.10.1240.100">
    <property type="match status" value="1"/>
</dbReference>
<dbReference type="GO" id="GO:0005886">
    <property type="term" value="C:plasma membrane"/>
    <property type="evidence" value="ECO:0007669"/>
    <property type="project" value="TreeGrafter"/>
</dbReference>
<dbReference type="InterPro" id="IPR050091">
    <property type="entry name" value="PKS_NRPS_Biosynth_Enz"/>
</dbReference>
<protein>
    <recommendedName>
        <fullName evidence="6">PKS/mFAS DH domain-containing protein</fullName>
    </recommendedName>
</protein>
<dbReference type="Pfam" id="PF21089">
    <property type="entry name" value="PKS_DH_N"/>
    <property type="match status" value="1"/>
</dbReference>
<dbReference type="RefSeq" id="WP_002107459.1">
    <property type="nucleotide sequence ID" value="NZ_JH792003.1"/>
</dbReference>
<proteinExistence type="predicted"/>
<keyword evidence="3" id="KW-0012">Acyltransferase</keyword>
<dbReference type="InterPro" id="IPR049900">
    <property type="entry name" value="PKS_mFAS_DH"/>
</dbReference>
<keyword evidence="2" id="KW-0597">Phosphoprotein</keyword>
<evidence type="ECO:0000256" key="2">
    <source>
        <dbReference type="ARBA" id="ARBA00022553"/>
    </source>
</evidence>
<evidence type="ECO:0000313" key="7">
    <source>
        <dbReference type="EMBL" id="EJQ35977.1"/>
    </source>
</evidence>
<dbReference type="InterPro" id="IPR054514">
    <property type="entry name" value="RhiE-like_linker"/>
</dbReference>
<evidence type="ECO:0000256" key="5">
    <source>
        <dbReference type="SAM" id="Coils"/>
    </source>
</evidence>
<dbReference type="GO" id="GO:0004312">
    <property type="term" value="F:fatty acid synthase activity"/>
    <property type="evidence" value="ECO:0007669"/>
    <property type="project" value="TreeGrafter"/>
</dbReference>
<dbReference type="GO" id="GO:0071770">
    <property type="term" value="P:DIM/DIP cell wall layer assembly"/>
    <property type="evidence" value="ECO:0007669"/>
    <property type="project" value="TreeGrafter"/>
</dbReference>
<dbReference type="AlphaFoldDB" id="J7ZYH8"/>
<accession>J7ZYH8</accession>
<evidence type="ECO:0000256" key="4">
    <source>
        <dbReference type="PROSITE-ProRule" id="PRU01363"/>
    </source>
</evidence>
<dbReference type="GO" id="GO:0006633">
    <property type="term" value="P:fatty acid biosynthetic process"/>
    <property type="evidence" value="ECO:0007669"/>
    <property type="project" value="TreeGrafter"/>
</dbReference>
<dbReference type="EMBL" id="AHDJ01000075">
    <property type="protein sequence ID" value="EJQ35977.1"/>
    <property type="molecule type" value="Genomic_DNA"/>
</dbReference>
<dbReference type="PROSITE" id="PS52019">
    <property type="entry name" value="PKS_MFAS_DH"/>
    <property type="match status" value="1"/>
</dbReference>
<sequence>KEYPRIAGISSFGAGGSNAHVVIEEYIPEDKEKSQVTFNSQNPAIIVLSAKNEERLKEKAQDLLYEIQNQAFSDSSLADIAYTLQVGREAMEERLAFIVGSIKELEEKLHSFVEGEKETPDLYRGQVKRNKEALSIFNTDKDLHQTIYKWVEQGKYVQFIDLWVKGLNINWDKFYGDDKPFRISLPTYPFAKERYWIPSGGGNTSNDHISTVIPAALHPMLHQNTSNLSEQRFSSTFTGREFFLADHEVKGQKVLPGVAYLEMAYEAIRQAAISLEEQIGIGLKNVAWVHPLTVGNQPVQAHIGLYP</sequence>
<dbReference type="GO" id="GO:0005737">
    <property type="term" value="C:cytoplasm"/>
    <property type="evidence" value="ECO:0007669"/>
    <property type="project" value="TreeGrafter"/>
</dbReference>
<organism evidence="7 8">
    <name type="scientific">Bacillus cereus BAG5X1-1</name>
    <dbReference type="NCBI Taxonomy" id="1053189"/>
    <lineage>
        <taxon>Bacteria</taxon>
        <taxon>Bacillati</taxon>
        <taxon>Bacillota</taxon>
        <taxon>Bacilli</taxon>
        <taxon>Bacillales</taxon>
        <taxon>Bacillaceae</taxon>
        <taxon>Bacillus</taxon>
        <taxon>Bacillus cereus group</taxon>
    </lineage>
</organism>
<dbReference type="Gene3D" id="3.40.47.10">
    <property type="match status" value="1"/>
</dbReference>
<evidence type="ECO:0000259" key="6">
    <source>
        <dbReference type="PROSITE" id="PS52019"/>
    </source>
</evidence>
<name>J7ZYH8_BACCE</name>
<feature type="coiled-coil region" evidence="5">
    <location>
        <begin position="50"/>
        <end position="108"/>
    </location>
</feature>
<evidence type="ECO:0000313" key="8">
    <source>
        <dbReference type="Proteomes" id="UP000006600"/>
    </source>
</evidence>
<gene>
    <name evidence="7" type="ORF">IEE_05518</name>
</gene>
<feature type="domain" description="PKS/mFAS DH" evidence="6">
    <location>
        <begin position="218"/>
        <end position="307"/>
    </location>
</feature>
<dbReference type="PANTHER" id="PTHR43775:SF37">
    <property type="entry name" value="SI:DKEY-61P9.11"/>
    <property type="match status" value="1"/>
</dbReference>
<comment type="caution">
    <text evidence="4">Lacks conserved residue(s) required for the propagation of feature annotation.</text>
</comment>
<feature type="non-terminal residue" evidence="7">
    <location>
        <position position="307"/>
    </location>
</feature>
<dbReference type="Gene3D" id="3.10.129.10">
    <property type="entry name" value="Hotdog Thioesterase"/>
    <property type="match status" value="1"/>
</dbReference>
<keyword evidence="1" id="KW-0596">Phosphopantetheine</keyword>
<evidence type="ECO:0000256" key="3">
    <source>
        <dbReference type="ARBA" id="ARBA00023315"/>
    </source>
</evidence>
<comment type="caution">
    <text evidence="7">The sequence shown here is derived from an EMBL/GenBank/DDBJ whole genome shotgun (WGS) entry which is preliminary data.</text>
</comment>
<dbReference type="Pfam" id="PF22336">
    <property type="entry name" value="RhiE-like_linker"/>
    <property type="match status" value="1"/>
</dbReference>
<dbReference type="HOGENOM" id="CLU_907625_0_0_9"/>